<dbReference type="EMBL" id="CP024201">
    <property type="protein sequence ID" value="ATQ44859.1"/>
    <property type="molecule type" value="Genomic_DNA"/>
</dbReference>
<accession>A0A2D2B3M0</accession>
<name>A0A2D2B3M0_9CAUL</name>
<reference evidence="2 3" key="1">
    <citation type="submission" date="2017-10" db="EMBL/GenBank/DDBJ databases">
        <title>Genome sequence of Caulobacter mirabilis FWC38.</title>
        <authorList>
            <person name="Fiebig A."/>
            <person name="Crosson S."/>
        </authorList>
    </citation>
    <scope>NUCLEOTIDE SEQUENCE [LARGE SCALE GENOMIC DNA]</scope>
    <source>
        <strain evidence="2 3">FWC 38</strain>
    </source>
</reference>
<protein>
    <submittedName>
        <fullName evidence="2">Glyoxalase</fullName>
    </submittedName>
</protein>
<dbReference type="OrthoDB" id="9806868at2"/>
<dbReference type="InterPro" id="IPR029068">
    <property type="entry name" value="Glyas_Bleomycin-R_OHBP_Dase"/>
</dbReference>
<sequence length="143" mass="15482">MRVADAYPLITTSALAATRDFHVRHLGATVVFEASWFVMLQLPAEDGGRPFTVAYMTPEHPSTPPGPEAFDGKGMILTLQVASADKAHTALKAGGAPIVYGPADEPWGQRRFMTRDPAGVLIDVVEQTQPQAGFWERYGVKAD</sequence>
<organism evidence="2 3">
    <name type="scientific">Caulobacter mirabilis</name>
    <dbReference type="NCBI Taxonomy" id="69666"/>
    <lineage>
        <taxon>Bacteria</taxon>
        <taxon>Pseudomonadati</taxon>
        <taxon>Pseudomonadota</taxon>
        <taxon>Alphaproteobacteria</taxon>
        <taxon>Caulobacterales</taxon>
        <taxon>Caulobacteraceae</taxon>
        <taxon>Caulobacter</taxon>
    </lineage>
</organism>
<dbReference type="Pfam" id="PF00903">
    <property type="entry name" value="Glyoxalase"/>
    <property type="match status" value="1"/>
</dbReference>
<evidence type="ECO:0000313" key="2">
    <source>
        <dbReference type="EMBL" id="ATQ44859.1"/>
    </source>
</evidence>
<dbReference type="Gene3D" id="3.30.720.110">
    <property type="match status" value="1"/>
</dbReference>
<dbReference type="InterPro" id="IPR037523">
    <property type="entry name" value="VOC_core"/>
</dbReference>
<dbReference type="PROSITE" id="PS51819">
    <property type="entry name" value="VOC"/>
    <property type="match status" value="1"/>
</dbReference>
<keyword evidence="3" id="KW-1185">Reference proteome</keyword>
<evidence type="ECO:0000259" key="1">
    <source>
        <dbReference type="PROSITE" id="PS51819"/>
    </source>
</evidence>
<dbReference type="InterPro" id="IPR004360">
    <property type="entry name" value="Glyas_Fos-R_dOase_dom"/>
</dbReference>
<evidence type="ECO:0000313" key="3">
    <source>
        <dbReference type="Proteomes" id="UP000228945"/>
    </source>
</evidence>
<dbReference type="AlphaFoldDB" id="A0A2D2B3M0"/>
<dbReference type="SUPFAM" id="SSF54593">
    <property type="entry name" value="Glyoxalase/Bleomycin resistance protein/Dihydroxybiphenyl dioxygenase"/>
    <property type="match status" value="1"/>
</dbReference>
<proteinExistence type="predicted"/>
<dbReference type="Proteomes" id="UP000228945">
    <property type="component" value="Chromosome"/>
</dbReference>
<gene>
    <name evidence="2" type="ORF">CSW64_03260</name>
</gene>
<feature type="domain" description="VOC" evidence="1">
    <location>
        <begin position="4"/>
        <end position="127"/>
    </location>
</feature>
<dbReference type="KEGG" id="cmb:CSW64_03260"/>
<dbReference type="Gene3D" id="3.30.720.120">
    <property type="match status" value="1"/>
</dbReference>